<dbReference type="EMBL" id="NKCI01000391">
    <property type="protein sequence ID" value="RSL41951.1"/>
    <property type="molecule type" value="Genomic_DNA"/>
</dbReference>
<protein>
    <submittedName>
        <fullName evidence="2">Uncharacterized protein</fullName>
    </submittedName>
</protein>
<evidence type="ECO:0000313" key="3">
    <source>
        <dbReference type="Proteomes" id="UP000288168"/>
    </source>
</evidence>
<reference evidence="2 3" key="1">
    <citation type="submission" date="2017-06" db="EMBL/GenBank/DDBJ databases">
        <title>Comparative genomic analysis of Ambrosia Fusariam Clade fungi.</title>
        <authorList>
            <person name="Stajich J.E."/>
            <person name="Carrillo J."/>
            <person name="Kijimoto T."/>
            <person name="Eskalen A."/>
            <person name="O'Donnell K."/>
            <person name="Kasson M."/>
        </authorList>
    </citation>
    <scope>NUCLEOTIDE SEQUENCE [LARGE SCALE GENOMIC DNA]</scope>
    <source>
        <strain evidence="2 3">NRRL62584</strain>
    </source>
</reference>
<keyword evidence="3" id="KW-1185">Reference proteome</keyword>
<dbReference type="AlphaFoldDB" id="A0A428NMD7"/>
<dbReference type="Proteomes" id="UP000288168">
    <property type="component" value="Unassembled WGS sequence"/>
</dbReference>
<name>A0A428NMD7_9HYPO</name>
<gene>
    <name evidence="2" type="ORF">CEP54_015657</name>
</gene>
<proteinExistence type="predicted"/>
<evidence type="ECO:0000256" key="1">
    <source>
        <dbReference type="SAM" id="MobiDB-lite"/>
    </source>
</evidence>
<sequence>MESDKKIKRATPESHPSSQLDPALYQQKQSMLFRLPQELRLKIYEHLFSSKRLQWHFRKTSHPMRPESTPRQTLALVRTCHRVKDEIGDSWVGQIHLTFRTPEIMLDVLTELPVSTLSKIRHVRVTAEPVLTQPPPVRPQTRFYFISALLKLLPGLRLDTLTIQGTSPILTFWGSKILDELISRSCGWKELYYITREVTLLGFRHRPVRDHPQPENWQRIMDDRDGTETKPSITIYRSTHPIMDDNTSLAFERDMPDDWTAGVTLGTNLNENLFKTIGDRRGIMVVVKGGLGVDYEEKEGSPLLEKDIRSDAPGMTWQEIQYVYDPYSALYINDEFCYVQYR</sequence>
<dbReference type="PANTHER" id="PTHR38790">
    <property type="entry name" value="2EXR DOMAIN-CONTAINING PROTEIN-RELATED"/>
    <property type="match status" value="1"/>
</dbReference>
<organism evidence="2 3">
    <name type="scientific">Fusarium duplospermum</name>
    <dbReference type="NCBI Taxonomy" id="1325734"/>
    <lineage>
        <taxon>Eukaryota</taxon>
        <taxon>Fungi</taxon>
        <taxon>Dikarya</taxon>
        <taxon>Ascomycota</taxon>
        <taxon>Pezizomycotina</taxon>
        <taxon>Sordariomycetes</taxon>
        <taxon>Hypocreomycetidae</taxon>
        <taxon>Hypocreales</taxon>
        <taxon>Nectriaceae</taxon>
        <taxon>Fusarium</taxon>
        <taxon>Fusarium solani species complex</taxon>
    </lineage>
</organism>
<evidence type="ECO:0000313" key="2">
    <source>
        <dbReference type="EMBL" id="RSL41951.1"/>
    </source>
</evidence>
<feature type="region of interest" description="Disordered" evidence="1">
    <location>
        <begin position="1"/>
        <end position="21"/>
    </location>
</feature>
<comment type="caution">
    <text evidence="2">The sequence shown here is derived from an EMBL/GenBank/DDBJ whole genome shotgun (WGS) entry which is preliminary data.</text>
</comment>
<accession>A0A428NMD7</accession>
<dbReference type="OrthoDB" id="72726at2759"/>